<dbReference type="EMBL" id="BPLR01021501">
    <property type="protein sequence ID" value="GIX90477.1"/>
    <property type="molecule type" value="Genomic_DNA"/>
</dbReference>
<keyword evidence="2" id="KW-1185">Reference proteome</keyword>
<organism evidence="1 2">
    <name type="scientific">Caerostris extrusa</name>
    <name type="common">Bark spider</name>
    <name type="synonym">Caerostris bankana</name>
    <dbReference type="NCBI Taxonomy" id="172846"/>
    <lineage>
        <taxon>Eukaryota</taxon>
        <taxon>Metazoa</taxon>
        <taxon>Ecdysozoa</taxon>
        <taxon>Arthropoda</taxon>
        <taxon>Chelicerata</taxon>
        <taxon>Arachnida</taxon>
        <taxon>Araneae</taxon>
        <taxon>Araneomorphae</taxon>
        <taxon>Entelegynae</taxon>
        <taxon>Araneoidea</taxon>
        <taxon>Araneidae</taxon>
        <taxon>Caerostris</taxon>
    </lineage>
</organism>
<sequence>MYQSAYDKHDTPRYYRTPKLWITGAPCVNILPKVRLRVTQLTREKCACREDGDEEAEGRSERLKRCGRFHFSTEGCGSCRRRGADCPERGKGRGNYFHAASFDSGKKKNSGSECSSGDYFSRASLLHHLKYDPVEIIM</sequence>
<gene>
    <name evidence="1" type="ORF">CEXT_344741</name>
</gene>
<evidence type="ECO:0000313" key="2">
    <source>
        <dbReference type="Proteomes" id="UP001054945"/>
    </source>
</evidence>
<comment type="caution">
    <text evidence="1">The sequence shown here is derived from an EMBL/GenBank/DDBJ whole genome shotgun (WGS) entry which is preliminary data.</text>
</comment>
<dbReference type="AlphaFoldDB" id="A0AAV4P5Q1"/>
<name>A0AAV4P5Q1_CAEEX</name>
<reference evidence="1 2" key="1">
    <citation type="submission" date="2021-06" db="EMBL/GenBank/DDBJ databases">
        <title>Caerostris extrusa draft genome.</title>
        <authorList>
            <person name="Kono N."/>
            <person name="Arakawa K."/>
        </authorList>
    </citation>
    <scope>NUCLEOTIDE SEQUENCE [LARGE SCALE GENOMIC DNA]</scope>
</reference>
<accession>A0AAV4P5Q1</accession>
<protein>
    <submittedName>
        <fullName evidence="1">Uncharacterized protein</fullName>
    </submittedName>
</protein>
<proteinExistence type="predicted"/>
<dbReference type="Proteomes" id="UP001054945">
    <property type="component" value="Unassembled WGS sequence"/>
</dbReference>
<evidence type="ECO:0000313" key="1">
    <source>
        <dbReference type="EMBL" id="GIX90477.1"/>
    </source>
</evidence>